<evidence type="ECO:0000256" key="5">
    <source>
        <dbReference type="SAM" id="Phobius"/>
    </source>
</evidence>
<keyword evidence="3 5" id="KW-1133">Transmembrane helix</keyword>
<keyword evidence="2 5" id="KW-0812">Transmembrane</keyword>
<dbReference type="EMBL" id="CP118101">
    <property type="protein sequence ID" value="WDH81961.1"/>
    <property type="molecule type" value="Genomic_DNA"/>
</dbReference>
<evidence type="ECO:0000313" key="8">
    <source>
        <dbReference type="EMBL" id="WDI01689.1"/>
    </source>
</evidence>
<dbReference type="GO" id="GO:0009403">
    <property type="term" value="P:toxin biosynthetic process"/>
    <property type="evidence" value="ECO:0007669"/>
    <property type="project" value="InterPro"/>
</dbReference>
<gene>
    <name evidence="7" type="ORF">PUW23_21080</name>
    <name evidence="8" type="ORF">PUW25_20970</name>
</gene>
<evidence type="ECO:0000259" key="6">
    <source>
        <dbReference type="SMART" id="SM00460"/>
    </source>
</evidence>
<organism evidence="7 9">
    <name type="scientific">Paenibacillus urinalis</name>
    <dbReference type="NCBI Taxonomy" id="521520"/>
    <lineage>
        <taxon>Bacteria</taxon>
        <taxon>Bacillati</taxon>
        <taxon>Bacillota</taxon>
        <taxon>Bacilli</taxon>
        <taxon>Bacillales</taxon>
        <taxon>Paenibacillaceae</taxon>
        <taxon>Paenibacillus</taxon>
    </lineage>
</organism>
<dbReference type="GO" id="GO:0016020">
    <property type="term" value="C:membrane"/>
    <property type="evidence" value="ECO:0007669"/>
    <property type="project" value="UniProtKB-SubCell"/>
</dbReference>
<evidence type="ECO:0000256" key="3">
    <source>
        <dbReference type="ARBA" id="ARBA00022989"/>
    </source>
</evidence>
<proteinExistence type="predicted"/>
<dbReference type="Pfam" id="PF02674">
    <property type="entry name" value="Colicin_V"/>
    <property type="match status" value="1"/>
</dbReference>
<dbReference type="SUPFAM" id="SSF54001">
    <property type="entry name" value="Cysteine proteinases"/>
    <property type="match status" value="1"/>
</dbReference>
<dbReference type="PANTHER" id="PTHR33490">
    <property type="entry name" value="BLR5614 PROTEIN-RELATED"/>
    <property type="match status" value="1"/>
</dbReference>
<accession>A0AAX3MXW4</accession>
<dbReference type="SMART" id="SM00460">
    <property type="entry name" value="TGc"/>
    <property type="match status" value="1"/>
</dbReference>
<dbReference type="AlphaFoldDB" id="A0AAX3MXW4"/>
<sequence>MIDAWIGSVKEGNLITLILMLIILISLLQGFIRGASRSAGTLVNLITEGVFTIVGIAGAFLLSLKLSPAVQSWLSGYSEAMPSRDLNMWEQIYYTVITALADFPLLRFAVLFVISYSIIRFILGLIGGFIRGIPSGEARRNPGFLSRLMGACFGAVVGAARCVLVIALLFIVVSLYPSSSFSNYVESSPMYQQGAKSVIEPISGNLIKDKLPVISQAAQKEFNGMMQRRYEVIDRNIPEDIEGAAAKIVEGAVTDEQKARALYQWVGTRVEYDYGKVEDYEQRGIWNEQTPQDTFDTMMGVCIDYARLYAVMARSQDLEVRVVTGLGYNGQGGYGAHAWNEVYLSEQDTWVPLDPTWANSGDWFNPPHFYDTHIKDQTV</sequence>
<dbReference type="InterPro" id="IPR003825">
    <property type="entry name" value="Colicin-V_CvpA"/>
</dbReference>
<feature type="transmembrane region" description="Helical" evidence="5">
    <location>
        <begin position="12"/>
        <end position="31"/>
    </location>
</feature>
<evidence type="ECO:0000313" key="7">
    <source>
        <dbReference type="EMBL" id="WDH81961.1"/>
    </source>
</evidence>
<protein>
    <submittedName>
        <fullName evidence="7">Transglutaminase domain-containing protein</fullName>
    </submittedName>
</protein>
<feature type="transmembrane region" description="Helical" evidence="5">
    <location>
        <begin position="151"/>
        <end position="176"/>
    </location>
</feature>
<name>A0AAX3MXW4_9BACL</name>
<dbReference type="InterPro" id="IPR002931">
    <property type="entry name" value="Transglutaminase-like"/>
</dbReference>
<keyword evidence="4 5" id="KW-0472">Membrane</keyword>
<evidence type="ECO:0000313" key="9">
    <source>
        <dbReference type="Proteomes" id="UP001220962"/>
    </source>
</evidence>
<feature type="transmembrane region" description="Helical" evidence="5">
    <location>
        <begin position="108"/>
        <end position="130"/>
    </location>
</feature>
<dbReference type="EMBL" id="CP118108">
    <property type="protein sequence ID" value="WDI01689.1"/>
    <property type="molecule type" value="Genomic_DNA"/>
</dbReference>
<dbReference type="Pfam" id="PF01841">
    <property type="entry name" value="Transglut_core"/>
    <property type="match status" value="1"/>
</dbReference>
<dbReference type="PANTHER" id="PTHR33490:SF3">
    <property type="entry name" value="CONSERVED INTEGRAL MEMBRANE PROTEIN"/>
    <property type="match status" value="1"/>
</dbReference>
<comment type="subcellular location">
    <subcellularLocation>
        <location evidence="1">Membrane</location>
        <topology evidence="1">Multi-pass membrane protein</topology>
    </subcellularLocation>
</comment>
<evidence type="ECO:0000313" key="10">
    <source>
        <dbReference type="Proteomes" id="UP001221519"/>
    </source>
</evidence>
<dbReference type="Proteomes" id="UP001221519">
    <property type="component" value="Chromosome"/>
</dbReference>
<evidence type="ECO:0000256" key="2">
    <source>
        <dbReference type="ARBA" id="ARBA00022692"/>
    </source>
</evidence>
<dbReference type="Proteomes" id="UP001220962">
    <property type="component" value="Chromosome"/>
</dbReference>
<evidence type="ECO:0000256" key="1">
    <source>
        <dbReference type="ARBA" id="ARBA00004141"/>
    </source>
</evidence>
<dbReference type="RefSeq" id="WP_047913541.1">
    <property type="nucleotide sequence ID" value="NZ_CP118101.1"/>
</dbReference>
<feature type="transmembrane region" description="Helical" evidence="5">
    <location>
        <begin position="43"/>
        <end position="64"/>
    </location>
</feature>
<dbReference type="Gene3D" id="3.10.620.30">
    <property type="match status" value="1"/>
</dbReference>
<evidence type="ECO:0000256" key="4">
    <source>
        <dbReference type="ARBA" id="ARBA00023136"/>
    </source>
</evidence>
<feature type="domain" description="Transglutaminase-like" evidence="6">
    <location>
        <begin position="294"/>
        <end position="357"/>
    </location>
</feature>
<reference evidence="7 10" key="1">
    <citation type="submission" date="2023-02" db="EMBL/GenBank/DDBJ databases">
        <title>Pathogen: clinical or host-associated sample.</title>
        <authorList>
            <person name="Hergert J."/>
            <person name="Casey R."/>
            <person name="Wagner J."/>
            <person name="Young E.L."/>
            <person name="Oakeson K.F."/>
        </authorList>
    </citation>
    <scope>NUCLEOTIDE SEQUENCE</scope>
    <source>
        <strain evidence="8 10">2022CK-00829</strain>
        <strain evidence="7">2022CK-00830</strain>
    </source>
</reference>
<dbReference type="InterPro" id="IPR038765">
    <property type="entry name" value="Papain-like_cys_pep_sf"/>
</dbReference>
<keyword evidence="10" id="KW-1185">Reference proteome</keyword>